<dbReference type="EMBL" id="CP046875">
    <property type="protein sequence ID" value="QGZ27346.1"/>
    <property type="molecule type" value="Genomic_DNA"/>
</dbReference>
<evidence type="ECO:0000256" key="7">
    <source>
        <dbReference type="ARBA" id="ARBA00047942"/>
    </source>
</evidence>
<dbReference type="InterPro" id="IPR011639">
    <property type="entry name" value="MethylTrfase_TaqI-like_dom"/>
</dbReference>
<dbReference type="SUPFAM" id="SSF116734">
    <property type="entry name" value="DNA methylase specificity domain"/>
    <property type="match status" value="1"/>
</dbReference>
<dbReference type="Gene3D" id="3.40.50.150">
    <property type="entry name" value="Vaccinia Virus protein VP39"/>
    <property type="match status" value="2"/>
</dbReference>
<sequence length="1208" mass="139291">MAIKGITLKESMNRSVQAIMPLDEEKEVFSQKLVNYLTNLIRQESESEEHQKILLKDFLESLLPYNFINTSSRIDLAIYNGKDSNSTLGVLFECKSLTNKSEMMTTDRINSKGFQEIVAYYLNERLFEKNLEIKKCIITNGFSWFVIESKEFEKHFFKNKKLIDLVTKFKNNQLASNKTEFLYSEVIAPEIDKAIEKGIVIAHFDLSQALVKSSKTIEIKKNNLTQLYRFFTAENLLNKEIFTDSNKLNKNFYDELLYLMGLEESKQGTTKIISRLKPAKRQQYSFVENIIEKLDMKDVPKDKQEENAIQLTVVWMNRILFLKLLESQLVLFNSDESYRFLTYDKLSSFEEIYSLFFGVLARKVNDRNKRIQEKFGYIPYLNSSLFEETQLEKSEYGISIDRLPEGNIEIFSKTALIGADKKRKKGQINIIEYLFDFLDSYDFSTSISHHKKTKNDLINASVLGLIFEKINGYRDGSFYTPGNITMYMSRKAIRTAVVDKVNEALGWNCETIEDIKIGIGHSIENAHKVNQAIDELKVCDPAVGSGHFLVSVLNEIIALKSDLNVLFDAEGKFIGNLIQCYVINDELVIQDMAGNNFVYQTGNQQSEQIQKAIFHQKRHILESSLFGVDINPSSVNICRLRLWIELLKSSYYYKDEESGVDTLTTLPNIDINIKVGDSLLHKFDFDYEFDMRRNDFKEYLELVRDYKKTNNKATKGIIWDKIEKLKYSFDDLASSPELKKLTKLISERNKAGAISLFDEENKNSKEFERLSKQLAQAEKELDARLKNPLYAGGMEWRMEFPEILGEDGQFVGFDLVIGNPPYIFAQNNVFSDEMKSYYSRTYPLNNYQANTFGLFLELAFSLVRDGGGISYIIPNSFFTINQYKRLRHHILKNYDEVTFINSKDKIFDEASIDVCIVDMFTKRPSKVTLGVISGGETNLVAETKAESLLSQDVITISSISGGVSSLLLKIEKNSKVLEKNYGTVKDGLKAYERGKGSPKQPEDKDEFKEFKASKPFFSNQKDDESYRMFLSGSDLQRYYLDWSGKFLSYGSHLAAPRDSKLFEGERLLIARIPVKSIYTFRATYTNENFVHEQSIESITNLKVSPLYLIGVLNSKILSFYAIEKFDFLQRNTFPQMRLTQIKQFPIPNSTVDQQNEIADLAKQLMKEMAKEEVDQDLVDSLNTEIDELVMDLFGLNEEEKQTVRDFEL</sequence>
<dbReference type="SUPFAM" id="SSF53335">
    <property type="entry name" value="S-adenosyl-L-methionine-dependent methyltransferases"/>
    <property type="match status" value="1"/>
</dbReference>
<evidence type="ECO:0000313" key="16">
    <source>
        <dbReference type="Proteomes" id="UP000503166"/>
    </source>
</evidence>
<dbReference type="Gene3D" id="3.90.220.10">
    <property type="entry name" value="Adenine-n6-DNA-methyltransferase Taqi, Chain A, domain 2"/>
    <property type="match status" value="1"/>
</dbReference>
<evidence type="ECO:0000256" key="8">
    <source>
        <dbReference type="SAM" id="Coils"/>
    </source>
</evidence>
<dbReference type="Pfam" id="PF25120">
    <property type="entry name" value="DUF7814"/>
    <property type="match status" value="1"/>
</dbReference>
<keyword evidence="8" id="KW-0175">Coiled coil</keyword>
<dbReference type="PRINTS" id="PR00507">
    <property type="entry name" value="N12N6MTFRASE"/>
</dbReference>
<keyword evidence="3" id="KW-0808">Transferase</keyword>
<keyword evidence="4" id="KW-0949">S-adenosyl-L-methionine</keyword>
<dbReference type="PROSITE" id="PS00092">
    <property type="entry name" value="N6_MTASE"/>
    <property type="match status" value="1"/>
</dbReference>
<evidence type="ECO:0000256" key="3">
    <source>
        <dbReference type="ARBA" id="ARBA00022679"/>
    </source>
</evidence>
<feature type="domain" description="Type II methyltransferase M.TaqI-like" evidence="9">
    <location>
        <begin position="624"/>
        <end position="907"/>
    </location>
</feature>
<evidence type="ECO:0000256" key="1">
    <source>
        <dbReference type="ARBA" id="ARBA00011900"/>
    </source>
</evidence>
<reference evidence="13 15" key="1">
    <citation type="submission" date="2019-12" db="EMBL/GenBank/DDBJ databases">
        <title>Complete genome sequence of Streptococcus lutetiensis CNU 77-61 isolated from Capra aegagrus hircus.</title>
        <authorList>
            <person name="Park S.Y."/>
            <person name="Kim J.H."/>
            <person name="Seo S.W."/>
        </authorList>
    </citation>
    <scope>NUCLEOTIDE SEQUENCE [LARGE SCALE GENOMIC DNA]</scope>
    <source>
        <strain evidence="13 15">CNU_77-61</strain>
    </source>
</reference>
<accession>A0A6G8I269</accession>
<feature type="coiled-coil region" evidence="8">
    <location>
        <begin position="1151"/>
        <end position="1198"/>
    </location>
</feature>
<evidence type="ECO:0000313" key="13">
    <source>
        <dbReference type="EMBL" id="QGZ27346.1"/>
    </source>
</evidence>
<evidence type="ECO:0000259" key="12">
    <source>
        <dbReference type="Pfam" id="PF25120"/>
    </source>
</evidence>
<evidence type="ECO:0000259" key="9">
    <source>
        <dbReference type="Pfam" id="PF07669"/>
    </source>
</evidence>
<reference evidence="14 16" key="2">
    <citation type="submission" date="2019-12" db="EMBL/GenBank/DDBJ databases">
        <title>Complete genome sequence of Streptococcus sp. CNU G2 isolated frome Bos taurus coreanae.</title>
        <authorList>
            <person name="Park S.Y."/>
            <person name="Kim J.H."/>
            <person name="Seo S.W."/>
        </authorList>
    </citation>
    <scope>NUCLEOTIDE SEQUENCE [LARGE SCALE GENOMIC DNA]</scope>
    <source>
        <strain evidence="14 16">CNU G2</strain>
    </source>
</reference>
<dbReference type="InterPro" id="IPR029063">
    <property type="entry name" value="SAM-dependent_MTases_sf"/>
</dbReference>
<evidence type="ECO:0000259" key="10">
    <source>
        <dbReference type="Pfam" id="PF12950"/>
    </source>
</evidence>
<evidence type="ECO:0000313" key="14">
    <source>
        <dbReference type="EMBL" id="QIM47264.1"/>
    </source>
</evidence>
<dbReference type="InterPro" id="IPR050953">
    <property type="entry name" value="N4_N6_ade-DNA_methylase"/>
</dbReference>
<dbReference type="PANTHER" id="PTHR33841">
    <property type="entry name" value="DNA METHYLTRANSFERASE YEEA-RELATED"/>
    <property type="match status" value="1"/>
</dbReference>
<feature type="coiled-coil region" evidence="8">
    <location>
        <begin position="760"/>
        <end position="787"/>
    </location>
</feature>
<dbReference type="Proteomes" id="UP000503166">
    <property type="component" value="Chromosome"/>
</dbReference>
<keyword evidence="2 14" id="KW-0489">Methyltransferase</keyword>
<organism evidence="14 16">
    <name type="scientific">Streptococcus ruminicola</name>
    <dbReference type="NCBI Taxonomy" id="2686210"/>
    <lineage>
        <taxon>Bacteria</taxon>
        <taxon>Bacillati</taxon>
        <taxon>Bacillota</taxon>
        <taxon>Bacilli</taxon>
        <taxon>Lactobacillales</taxon>
        <taxon>Streptococcaceae</taxon>
        <taxon>Streptococcus</taxon>
    </lineage>
</organism>
<dbReference type="Pfam" id="PF12950">
    <property type="entry name" value="TaqI_C"/>
    <property type="match status" value="1"/>
</dbReference>
<dbReference type="GO" id="GO:0003677">
    <property type="term" value="F:DNA binding"/>
    <property type="evidence" value="ECO:0007669"/>
    <property type="project" value="UniProtKB-KW"/>
</dbReference>
<dbReference type="GO" id="GO:0032259">
    <property type="term" value="P:methylation"/>
    <property type="evidence" value="ECO:0007669"/>
    <property type="project" value="UniProtKB-KW"/>
</dbReference>
<dbReference type="InterPro" id="IPR025931">
    <property type="entry name" value="TaqI_C"/>
</dbReference>
<evidence type="ECO:0000256" key="5">
    <source>
        <dbReference type="ARBA" id="ARBA00022747"/>
    </source>
</evidence>
<dbReference type="GO" id="GO:0009007">
    <property type="term" value="F:site-specific DNA-methyltransferase (adenine-specific) activity"/>
    <property type="evidence" value="ECO:0007669"/>
    <property type="project" value="UniProtKB-EC"/>
</dbReference>
<dbReference type="PANTHER" id="PTHR33841:SF1">
    <property type="entry name" value="DNA METHYLTRANSFERASE A"/>
    <property type="match status" value="1"/>
</dbReference>
<evidence type="ECO:0000313" key="15">
    <source>
        <dbReference type="Proteomes" id="UP000433223"/>
    </source>
</evidence>
<keyword evidence="15" id="KW-1185">Reference proteome</keyword>
<gene>
    <name evidence="13" type="ORF">GP482_04000</name>
    <name evidence="14" type="ORF">GPZ88_09585</name>
</gene>
<evidence type="ECO:0000256" key="4">
    <source>
        <dbReference type="ARBA" id="ARBA00022691"/>
    </source>
</evidence>
<protein>
    <recommendedName>
        <fullName evidence="1">site-specific DNA-methyltransferase (adenine-specific)</fullName>
        <ecNumber evidence="1">2.1.1.72</ecNumber>
    </recommendedName>
</protein>
<keyword evidence="6" id="KW-0238">DNA-binding</keyword>
<dbReference type="Pfam" id="PF23653">
    <property type="entry name" value="DUF7149"/>
    <property type="match status" value="1"/>
</dbReference>
<dbReference type="InterPro" id="IPR023135">
    <property type="entry name" value="N6_DNA_MeTrfase_TaqI_C"/>
</dbReference>
<feature type="domain" description="DUF7814" evidence="12">
    <location>
        <begin position="245"/>
        <end position="458"/>
    </location>
</feature>
<keyword evidence="5" id="KW-0680">Restriction system</keyword>
<dbReference type="AlphaFoldDB" id="A0A6G8I269"/>
<dbReference type="RefSeq" id="WP_158913991.1">
    <property type="nucleotide sequence ID" value="NZ_CP046875.1"/>
</dbReference>
<dbReference type="InterPro" id="IPR055573">
    <property type="entry name" value="DUF7149"/>
</dbReference>
<dbReference type="InterPro" id="IPR056716">
    <property type="entry name" value="DUF7814"/>
</dbReference>
<proteinExistence type="predicted"/>
<dbReference type="GO" id="GO:0009307">
    <property type="term" value="P:DNA restriction-modification system"/>
    <property type="evidence" value="ECO:0007669"/>
    <property type="project" value="UniProtKB-KW"/>
</dbReference>
<dbReference type="Proteomes" id="UP000433223">
    <property type="component" value="Chromosome"/>
</dbReference>
<dbReference type="KEGG" id="srum:GPZ88_09585"/>
<dbReference type="EMBL" id="CP046919">
    <property type="protein sequence ID" value="QIM47264.1"/>
    <property type="molecule type" value="Genomic_DNA"/>
</dbReference>
<dbReference type="EC" id="2.1.1.72" evidence="1"/>
<feature type="domain" description="DUF7149" evidence="11">
    <location>
        <begin position="7"/>
        <end position="244"/>
    </location>
</feature>
<comment type="catalytic activity">
    <reaction evidence="7">
        <text>a 2'-deoxyadenosine in DNA + S-adenosyl-L-methionine = an N(6)-methyl-2'-deoxyadenosine in DNA + S-adenosyl-L-homocysteine + H(+)</text>
        <dbReference type="Rhea" id="RHEA:15197"/>
        <dbReference type="Rhea" id="RHEA-COMP:12418"/>
        <dbReference type="Rhea" id="RHEA-COMP:12419"/>
        <dbReference type="ChEBI" id="CHEBI:15378"/>
        <dbReference type="ChEBI" id="CHEBI:57856"/>
        <dbReference type="ChEBI" id="CHEBI:59789"/>
        <dbReference type="ChEBI" id="CHEBI:90615"/>
        <dbReference type="ChEBI" id="CHEBI:90616"/>
        <dbReference type="EC" id="2.1.1.72"/>
    </reaction>
</comment>
<dbReference type="InterPro" id="IPR002052">
    <property type="entry name" value="DNA_methylase_N6_adenine_CS"/>
</dbReference>
<dbReference type="REBASE" id="373078">
    <property type="entry name" value="Ssp7761ORF4000P"/>
</dbReference>
<evidence type="ECO:0000256" key="6">
    <source>
        <dbReference type="ARBA" id="ARBA00023125"/>
    </source>
</evidence>
<dbReference type="REBASE" id="402793">
    <property type="entry name" value="SspCNUG2ORF9585P"/>
</dbReference>
<dbReference type="Pfam" id="PF07669">
    <property type="entry name" value="Eco57I"/>
    <property type="match status" value="1"/>
</dbReference>
<evidence type="ECO:0000256" key="2">
    <source>
        <dbReference type="ARBA" id="ARBA00022603"/>
    </source>
</evidence>
<evidence type="ECO:0000259" key="11">
    <source>
        <dbReference type="Pfam" id="PF23653"/>
    </source>
</evidence>
<feature type="domain" description="TaqI-like C-terminal specificity" evidence="10">
    <location>
        <begin position="1028"/>
        <end position="1146"/>
    </location>
</feature>
<name>A0A6G8I269_9STRE</name>